<name>A0A8S0T1T5_OLEEU</name>
<dbReference type="Proteomes" id="UP000594638">
    <property type="component" value="Unassembled WGS sequence"/>
</dbReference>
<proteinExistence type="predicted"/>
<comment type="caution">
    <text evidence="1">The sequence shown here is derived from an EMBL/GenBank/DDBJ whole genome shotgun (WGS) entry which is preliminary data.</text>
</comment>
<gene>
    <name evidence="1" type="ORF">OLEA9_A016842</name>
</gene>
<dbReference type="EMBL" id="CACTIH010005631">
    <property type="protein sequence ID" value="CAA2999400.1"/>
    <property type="molecule type" value="Genomic_DNA"/>
</dbReference>
<reference evidence="1 2" key="1">
    <citation type="submission" date="2019-12" db="EMBL/GenBank/DDBJ databases">
        <authorList>
            <person name="Alioto T."/>
            <person name="Alioto T."/>
            <person name="Gomez Garrido J."/>
        </authorList>
    </citation>
    <scope>NUCLEOTIDE SEQUENCE [LARGE SCALE GENOMIC DNA]</scope>
</reference>
<keyword evidence="2" id="KW-1185">Reference proteome</keyword>
<dbReference type="Gramene" id="OE9A016842T2">
    <property type="protein sequence ID" value="OE9A016842C2"/>
    <property type="gene ID" value="OE9A016842"/>
</dbReference>
<dbReference type="Gramene" id="OE9A016842T3">
    <property type="protein sequence ID" value="OE9A016842C3"/>
    <property type="gene ID" value="OE9A016842"/>
</dbReference>
<accession>A0A8S0T1T5</accession>
<protein>
    <submittedName>
        <fullName evidence="1">Uncharacterized protein</fullName>
    </submittedName>
</protein>
<dbReference type="AlphaFoldDB" id="A0A8S0T1T5"/>
<sequence length="115" mass="13653">MDLLQYKKRRIDFFDDRILETDSDDDILFDDGYFQAEYSERSDARVDWGMSENSSSVHPVCFAKCLKRHATIVEVFMQHRFSVWEEMLMNLGEEITIKKEYHHAYLLTTGSKPYA</sequence>
<evidence type="ECO:0000313" key="1">
    <source>
        <dbReference type="EMBL" id="CAA2999400.1"/>
    </source>
</evidence>
<dbReference type="OrthoDB" id="1873930at2759"/>
<organism evidence="1 2">
    <name type="scientific">Olea europaea subsp. europaea</name>
    <dbReference type="NCBI Taxonomy" id="158383"/>
    <lineage>
        <taxon>Eukaryota</taxon>
        <taxon>Viridiplantae</taxon>
        <taxon>Streptophyta</taxon>
        <taxon>Embryophyta</taxon>
        <taxon>Tracheophyta</taxon>
        <taxon>Spermatophyta</taxon>
        <taxon>Magnoliopsida</taxon>
        <taxon>eudicotyledons</taxon>
        <taxon>Gunneridae</taxon>
        <taxon>Pentapetalae</taxon>
        <taxon>asterids</taxon>
        <taxon>lamiids</taxon>
        <taxon>Lamiales</taxon>
        <taxon>Oleaceae</taxon>
        <taxon>Oleeae</taxon>
        <taxon>Olea</taxon>
    </lineage>
</organism>
<evidence type="ECO:0000313" key="2">
    <source>
        <dbReference type="Proteomes" id="UP000594638"/>
    </source>
</evidence>